<dbReference type="EMBL" id="CP000270">
    <property type="protein sequence ID" value="ABE30331.1"/>
    <property type="molecule type" value="Genomic_DNA"/>
</dbReference>
<gene>
    <name evidence="2" type="ORF">Bxe_A2621</name>
    <name evidence="1" type="ORF">Bxe_A4532</name>
</gene>
<dbReference type="KEGG" id="bxe:Bxe_A4532"/>
<evidence type="ECO:0000313" key="3">
    <source>
        <dbReference type="Proteomes" id="UP000001817"/>
    </source>
</evidence>
<evidence type="ECO:0000313" key="1">
    <source>
        <dbReference type="EMBL" id="ABE30331.1"/>
    </source>
</evidence>
<dbReference type="AlphaFoldDB" id="Q13ZX8"/>
<sequence>MVAPTYVLAATLERRPAAAHGSNVSSVTYRFLRLTPLARNRQSSLPAWIRWAVNRPGTKFDRIVVMPGKNCPRFTGIDRQRLRPITTSFLVRCVLPVLEFCQELRCQQN</sequence>
<reference evidence="2 3" key="1">
    <citation type="journal article" date="2006" name="Proc. Natl. Acad. Sci. U.S.A.">
        <title>Burkholderia xenovorans LB400 harbors a multi-replicon, 9.73-Mbp genome shaped for versatility.</title>
        <authorList>
            <person name="Chain P.S."/>
            <person name="Denef V.J."/>
            <person name="Konstantinidis K.T."/>
            <person name="Vergez L.M."/>
            <person name="Agullo L."/>
            <person name="Reyes V.L."/>
            <person name="Hauser L."/>
            <person name="Cordova M."/>
            <person name="Gomez L."/>
            <person name="Gonzalez M."/>
            <person name="Land M."/>
            <person name="Lao V."/>
            <person name="Larimer F."/>
            <person name="LiPuma J.J."/>
            <person name="Mahenthiralingam E."/>
            <person name="Malfatti S.A."/>
            <person name="Marx C.J."/>
            <person name="Parnell J.J."/>
            <person name="Ramette A."/>
            <person name="Richardson P."/>
            <person name="Seeger M."/>
            <person name="Smith D."/>
            <person name="Spilker T."/>
            <person name="Sul W.J."/>
            <person name="Tsoi T.V."/>
            <person name="Ulrich L.E."/>
            <person name="Zhulin I.B."/>
            <person name="Tiedje J.M."/>
        </authorList>
    </citation>
    <scope>NUCLEOTIDE SEQUENCE [LARGE SCALE GENOMIC DNA]</scope>
    <source>
        <strain evidence="2 3">LB400</strain>
    </source>
</reference>
<accession>Q13ZX8</accession>
<keyword evidence="3" id="KW-1185">Reference proteome</keyword>
<dbReference type="KEGG" id="bxe:Bxe_A2621"/>
<protein>
    <submittedName>
        <fullName evidence="2">Uncharacterized protein</fullName>
    </submittedName>
</protein>
<organism evidence="2 3">
    <name type="scientific">Paraburkholderia xenovorans (strain LB400)</name>
    <dbReference type="NCBI Taxonomy" id="266265"/>
    <lineage>
        <taxon>Bacteria</taxon>
        <taxon>Pseudomonadati</taxon>
        <taxon>Pseudomonadota</taxon>
        <taxon>Betaproteobacteria</taxon>
        <taxon>Burkholderiales</taxon>
        <taxon>Burkholderiaceae</taxon>
        <taxon>Paraburkholderia</taxon>
    </lineage>
</organism>
<name>Q13ZX8_PARXL</name>
<dbReference type="Proteomes" id="UP000001817">
    <property type="component" value="Chromosome 1"/>
</dbReference>
<proteinExistence type="predicted"/>
<reference evidence="2" key="2">
    <citation type="submission" date="2006-03" db="EMBL/GenBank/DDBJ databases">
        <title>Complete sequence of Chromosome 1 of Burkholderia xenovorans LB400.</title>
        <authorList>
            <consortium name="US DOE Joint Genome Institute"/>
            <person name="Copeland A."/>
            <person name="Lucas S."/>
            <person name="Lapidus A."/>
            <person name="Barry K."/>
            <person name="Detter J.C."/>
            <person name="Glavina del Rio T."/>
            <person name="Hammon N."/>
            <person name="Israni S."/>
            <person name="Pitluck S."/>
            <person name="Chain P."/>
            <person name="Malfatti S."/>
            <person name="Shin M."/>
            <person name="Vergez L."/>
            <person name="Schmutz J."/>
            <person name="Larimer F."/>
            <person name="Land M."/>
            <person name="Kyrpides N."/>
            <person name="Lykidis A."/>
            <person name="Richardson P."/>
        </authorList>
    </citation>
    <scope>NUCLEOTIDE SEQUENCE</scope>
    <source>
        <strain evidence="2">LB400</strain>
    </source>
</reference>
<evidence type="ECO:0000313" key="2">
    <source>
        <dbReference type="EMBL" id="ABE30361.1"/>
    </source>
</evidence>
<dbReference type="EMBL" id="CP000270">
    <property type="protein sequence ID" value="ABE30361.1"/>
    <property type="molecule type" value="Genomic_DNA"/>
</dbReference>